<dbReference type="HOGENOM" id="CLU_2513198_0_0_1"/>
<dbReference type="EMBL" id="KE647138">
    <property type="protein sequence ID" value="EQB61453.1"/>
    <property type="molecule type" value="Genomic_DNA"/>
</dbReference>
<evidence type="ECO:0000313" key="2">
    <source>
        <dbReference type="Proteomes" id="UP000053780"/>
    </source>
</evidence>
<dbReference type="OrthoDB" id="10484010at2759"/>
<gene>
    <name evidence="1" type="ORF">NAPIS_ORF00973</name>
</gene>
<dbReference type="AlphaFoldDB" id="T0LAV8"/>
<reference evidence="1 2" key="1">
    <citation type="journal article" date="2013" name="BMC Genomics">
        <title>Genome sequencing and comparative genomics of honey bee microsporidia, Nosema apis reveal novel insights into host-parasite interactions.</title>
        <authorList>
            <person name="Chen Yp."/>
            <person name="Pettis J.S."/>
            <person name="Zhao Y."/>
            <person name="Liu X."/>
            <person name="Tallon L.J."/>
            <person name="Sadzewicz L.D."/>
            <person name="Li R."/>
            <person name="Zheng H."/>
            <person name="Huang S."/>
            <person name="Zhang X."/>
            <person name="Hamilton M.C."/>
            <person name="Pernal S.F."/>
            <person name="Melathopoulos A.P."/>
            <person name="Yan X."/>
            <person name="Evans J.D."/>
        </authorList>
    </citation>
    <scope>NUCLEOTIDE SEQUENCE [LARGE SCALE GENOMIC DNA]</scope>
    <source>
        <strain evidence="1 2">BRL 01</strain>
    </source>
</reference>
<organism evidence="1 2">
    <name type="scientific">Vairimorpha apis BRL 01</name>
    <dbReference type="NCBI Taxonomy" id="1037528"/>
    <lineage>
        <taxon>Eukaryota</taxon>
        <taxon>Fungi</taxon>
        <taxon>Fungi incertae sedis</taxon>
        <taxon>Microsporidia</taxon>
        <taxon>Nosematidae</taxon>
        <taxon>Vairimorpha</taxon>
    </lineage>
</organism>
<proteinExistence type="predicted"/>
<name>T0LAV8_9MICR</name>
<protein>
    <submittedName>
        <fullName evidence="1">Uncharacterized protein</fullName>
    </submittedName>
</protein>
<evidence type="ECO:0000313" key="1">
    <source>
        <dbReference type="EMBL" id="EQB61453.1"/>
    </source>
</evidence>
<dbReference type="Proteomes" id="UP000053780">
    <property type="component" value="Unassembled WGS sequence"/>
</dbReference>
<dbReference type="VEuPathDB" id="MicrosporidiaDB:NAPIS_ORF00973"/>
<sequence length="85" mass="9711">MEKKTSSNMDKKIEEINISTTSISVSLTALLESVKFSEKEWPQQELLSVIIRLGRMPRGGWNKASDVFNAMFSTNVDTQEFKRRA</sequence>
<accession>T0LAV8</accession>
<keyword evidence="2" id="KW-1185">Reference proteome</keyword>